<proteinExistence type="predicted"/>
<comment type="caution">
    <text evidence="1">The sequence shown here is derived from an EMBL/GenBank/DDBJ whole genome shotgun (WGS) entry which is preliminary data.</text>
</comment>
<organism evidence="1 4">
    <name type="scientific">Streptomyces radicis</name>
    <dbReference type="NCBI Taxonomy" id="1750517"/>
    <lineage>
        <taxon>Bacteria</taxon>
        <taxon>Bacillati</taxon>
        <taxon>Actinomycetota</taxon>
        <taxon>Actinomycetes</taxon>
        <taxon>Kitasatosporales</taxon>
        <taxon>Streptomycetaceae</taxon>
        <taxon>Streptomyces</taxon>
    </lineage>
</organism>
<evidence type="ECO:0000313" key="4">
    <source>
        <dbReference type="Proteomes" id="UP000275024"/>
    </source>
</evidence>
<name>A0A3A9WBU4_9ACTN</name>
<protein>
    <submittedName>
        <fullName evidence="1">Uncharacterized protein</fullName>
    </submittedName>
</protein>
<evidence type="ECO:0000313" key="2">
    <source>
        <dbReference type="EMBL" id="RKN23430.1"/>
    </source>
</evidence>
<dbReference type="EMBL" id="RBDY01000007">
    <property type="protein sequence ID" value="RKN23430.1"/>
    <property type="molecule type" value="Genomic_DNA"/>
</dbReference>
<dbReference type="Proteomes" id="UP000268652">
    <property type="component" value="Unassembled WGS sequence"/>
</dbReference>
<dbReference type="Proteomes" id="UP000275024">
    <property type="component" value="Unassembled WGS sequence"/>
</dbReference>
<evidence type="ECO:0000313" key="3">
    <source>
        <dbReference type="Proteomes" id="UP000268652"/>
    </source>
</evidence>
<reference evidence="3 4" key="1">
    <citation type="submission" date="2018-09" db="EMBL/GenBank/DDBJ databases">
        <title>Streptomyces sp. nov. DS1-2, an endophytic actinomycete isolated from roots of Dendrobium scabrilingue.</title>
        <authorList>
            <person name="Kuncharoen N."/>
            <person name="Kudo T."/>
            <person name="Ohkuma M."/>
            <person name="Yuki M."/>
            <person name="Tanasupawat S."/>
        </authorList>
    </citation>
    <scope>NUCLEOTIDE SEQUENCE [LARGE SCALE GENOMIC DNA]</scope>
    <source>
        <strain evidence="1 4">AZ1-7</strain>
        <strain evidence="2 3">DS1-2</strain>
    </source>
</reference>
<evidence type="ECO:0000313" key="1">
    <source>
        <dbReference type="EMBL" id="RKN09793.1"/>
    </source>
</evidence>
<keyword evidence="3" id="KW-1185">Reference proteome</keyword>
<dbReference type="AlphaFoldDB" id="A0A3A9WBU4"/>
<accession>A0A3A9WBU4</accession>
<gene>
    <name evidence="2" type="ORF">D7318_13130</name>
    <name evidence="1" type="ORF">D7319_12175</name>
</gene>
<sequence length="78" mass="8494">MAPRPLDGIGDVAFIDDRLTSTNPGERRAVTLAFRNANVLVTVQYTVSTTLVDEDLDSGSLQQRAQTVARQLAEGFDE</sequence>
<dbReference type="EMBL" id="RBDX01000007">
    <property type="protein sequence ID" value="RKN09793.1"/>
    <property type="molecule type" value="Genomic_DNA"/>
</dbReference>